<dbReference type="GO" id="GO:0046404">
    <property type="term" value="F:ATP-dependent polydeoxyribonucleotide 5'-hydroxyl-kinase activity"/>
    <property type="evidence" value="ECO:0007669"/>
    <property type="project" value="TreeGrafter"/>
</dbReference>
<dbReference type="SUPFAM" id="SSF49879">
    <property type="entry name" value="SMAD/FHA domain"/>
    <property type="match status" value="1"/>
</dbReference>
<dbReference type="Pfam" id="PF08645">
    <property type="entry name" value="PNK3P"/>
    <property type="match status" value="1"/>
</dbReference>
<name>S4RXT5_PETMA</name>
<feature type="compositionally biased region" description="Basic and acidic residues" evidence="6">
    <location>
        <begin position="140"/>
        <end position="171"/>
    </location>
</feature>
<evidence type="ECO:0000256" key="3">
    <source>
        <dbReference type="ARBA" id="ARBA00022801"/>
    </source>
</evidence>
<evidence type="ECO:0000256" key="2">
    <source>
        <dbReference type="ARBA" id="ARBA00022763"/>
    </source>
</evidence>
<dbReference type="InterPro" id="IPR023214">
    <property type="entry name" value="HAD_sf"/>
</dbReference>
<dbReference type="Gene3D" id="3.40.50.300">
    <property type="entry name" value="P-loop containing nucleotide triphosphate hydrolases"/>
    <property type="match status" value="1"/>
</dbReference>
<keyword evidence="3" id="KW-0378">Hydrolase</keyword>
<dbReference type="InterPro" id="IPR027417">
    <property type="entry name" value="P-loop_NTPase"/>
</dbReference>
<evidence type="ECO:0000313" key="8">
    <source>
        <dbReference type="Ensembl" id="ENSPMAP00000010026.1"/>
    </source>
</evidence>
<dbReference type="InterPro" id="IPR036412">
    <property type="entry name" value="HAD-like_sf"/>
</dbReference>
<evidence type="ECO:0000256" key="6">
    <source>
        <dbReference type="SAM" id="MobiDB-lite"/>
    </source>
</evidence>
<proteinExistence type="predicted"/>
<evidence type="ECO:0000256" key="1">
    <source>
        <dbReference type="ARBA" id="ARBA00004123"/>
    </source>
</evidence>
<dbReference type="GeneTree" id="ENSGT00940000159302"/>
<feature type="domain" description="PNK FHA" evidence="7">
    <location>
        <begin position="3"/>
        <end position="72"/>
    </location>
</feature>
<dbReference type="Pfam" id="PF17913">
    <property type="entry name" value="FHA_2"/>
    <property type="match status" value="1"/>
</dbReference>
<dbReference type="GO" id="GO:0003690">
    <property type="term" value="F:double-stranded DNA binding"/>
    <property type="evidence" value="ECO:0007669"/>
    <property type="project" value="TreeGrafter"/>
</dbReference>
<reference evidence="8" key="2">
    <citation type="submission" date="2025-09" db="UniProtKB">
        <authorList>
            <consortium name="Ensembl"/>
        </authorList>
    </citation>
    <scope>IDENTIFICATION</scope>
</reference>
<dbReference type="HOGENOM" id="CLU_014938_1_1_1"/>
<dbReference type="InterPro" id="IPR013954">
    <property type="entry name" value="PNK3P"/>
</dbReference>
<keyword evidence="2" id="KW-0227">DNA damage</keyword>
<dbReference type="PANTHER" id="PTHR12083:SF9">
    <property type="entry name" value="BIFUNCTIONAL POLYNUCLEOTIDE PHOSPHATASE_KINASE"/>
    <property type="match status" value="1"/>
</dbReference>
<dbReference type="InterPro" id="IPR006551">
    <property type="entry name" value="Polynucleotide_phosphatase"/>
</dbReference>
<evidence type="ECO:0000256" key="4">
    <source>
        <dbReference type="ARBA" id="ARBA00023204"/>
    </source>
</evidence>
<dbReference type="GO" id="GO:0046403">
    <property type="term" value="F:polynucleotide 3'-phosphatase activity"/>
    <property type="evidence" value="ECO:0007669"/>
    <property type="project" value="TreeGrafter"/>
</dbReference>
<dbReference type="InterPro" id="IPR041388">
    <property type="entry name" value="FHA_2"/>
</dbReference>
<dbReference type="NCBIfam" id="TIGR01664">
    <property type="entry name" value="DNA-3'-Pase"/>
    <property type="match status" value="1"/>
</dbReference>
<dbReference type="OMA" id="HCRHNER"/>
<reference evidence="8" key="1">
    <citation type="submission" date="2025-08" db="UniProtKB">
        <authorList>
            <consortium name="Ensembl"/>
        </authorList>
    </citation>
    <scope>IDENTIFICATION</scope>
</reference>
<organism evidence="8">
    <name type="scientific">Petromyzon marinus</name>
    <name type="common">Sea lamprey</name>
    <dbReference type="NCBI Taxonomy" id="7757"/>
    <lineage>
        <taxon>Eukaryota</taxon>
        <taxon>Metazoa</taxon>
        <taxon>Chordata</taxon>
        <taxon>Craniata</taxon>
        <taxon>Vertebrata</taxon>
        <taxon>Cyclostomata</taxon>
        <taxon>Hyperoartia</taxon>
        <taxon>Petromyzontiformes</taxon>
        <taxon>Petromyzontidae</taxon>
        <taxon>Petromyzon</taxon>
    </lineage>
</organism>
<dbReference type="FunFam" id="3.40.50.1000:FF:000078">
    <property type="entry name" value="Bifunctional polynucleotide phosphatase/kinase"/>
    <property type="match status" value="1"/>
</dbReference>
<sequence length="505" mass="54807">MECLFVSKEGRHPPVSLPDGKSILLGRGPNTKITDRKCARQQVELIADYGSKTVLVKRLGVNPTWVSGTELQVGESVRLADGGVVLMVNERYPYCVMFGGSGGGGGQKTSSSHSASKPGGRSESPRKTIKDFFPSKAPKRSSDDPKSGDAKRTRVEESLDGNGDRSERDSGGEEEEDDEEVAEKLRSLREIAQGSKCNVFVNAADSALGSASACTRDRWEKEGNLLLFTAKGVRASAKVAGFDIDSTIITTKSGRVFATGPDDWKILYPEVPKKLKHLLEDGYKVVFFTNQMGIARGKLRADEFQAKVESIIATLGLPVQVFVASGPGLIRKPMLGMWHHLIQKANDGIEVDIGKSLYVGDAAGRPANWAPGKKKKDFSCSDRLFALNVGLPFHTPEEIFLGWKTAPYSLPDFDPRMVSPSSPLFLPATATLCHEEPEVVVAVGFPAAGKSTFFKEHMVSKGYSYVNRDTLGNWQKCVAACEEALRGGHGVVVDNTNLEVDARKR</sequence>
<dbReference type="SUPFAM" id="SSF52540">
    <property type="entry name" value="P-loop containing nucleoside triphosphate hydrolases"/>
    <property type="match status" value="1"/>
</dbReference>
<dbReference type="InterPro" id="IPR008984">
    <property type="entry name" value="SMAD_FHA_dom_sf"/>
</dbReference>
<dbReference type="Gene3D" id="3.40.50.1000">
    <property type="entry name" value="HAD superfamily/HAD-like"/>
    <property type="match status" value="1"/>
</dbReference>
<dbReference type="CDD" id="cd01625">
    <property type="entry name" value="HAD_PNP"/>
    <property type="match status" value="1"/>
</dbReference>
<dbReference type="AlphaFoldDB" id="S4RXT5"/>
<dbReference type="NCBIfam" id="TIGR01662">
    <property type="entry name" value="HAD-SF-IIIA"/>
    <property type="match status" value="1"/>
</dbReference>
<evidence type="ECO:0000259" key="7">
    <source>
        <dbReference type="Pfam" id="PF17913"/>
    </source>
</evidence>
<dbReference type="Ensembl" id="ENSPMAT00000010070.1">
    <property type="protein sequence ID" value="ENSPMAP00000010026.1"/>
    <property type="gene ID" value="ENSPMAG00000009105.1"/>
</dbReference>
<accession>S4RXT5</accession>
<dbReference type="InterPro" id="IPR006549">
    <property type="entry name" value="HAD-SF_hydro_IIIA"/>
</dbReference>
<dbReference type="GO" id="GO:0006281">
    <property type="term" value="P:DNA repair"/>
    <property type="evidence" value="ECO:0007669"/>
    <property type="project" value="UniProtKB-KW"/>
</dbReference>
<keyword evidence="5" id="KW-0539">Nucleus</keyword>
<dbReference type="Gene3D" id="2.60.200.20">
    <property type="match status" value="1"/>
</dbReference>
<feature type="compositionally biased region" description="Acidic residues" evidence="6">
    <location>
        <begin position="172"/>
        <end position="181"/>
    </location>
</feature>
<feature type="region of interest" description="Disordered" evidence="6">
    <location>
        <begin position="102"/>
        <end position="182"/>
    </location>
</feature>
<protein>
    <submittedName>
        <fullName evidence="8">Polynucleotide kinase 3'-phosphatase</fullName>
    </submittedName>
</protein>
<dbReference type="STRING" id="7757.ENSPMAP00000010026"/>
<dbReference type="PANTHER" id="PTHR12083">
    <property type="entry name" value="BIFUNCTIONAL POLYNUCLEOTIDE PHOSPHATASE/KINASE"/>
    <property type="match status" value="1"/>
</dbReference>
<comment type="subcellular location">
    <subcellularLocation>
        <location evidence="1">Nucleus</location>
    </subcellularLocation>
</comment>
<dbReference type="SUPFAM" id="SSF56784">
    <property type="entry name" value="HAD-like"/>
    <property type="match status" value="1"/>
</dbReference>
<evidence type="ECO:0000256" key="5">
    <source>
        <dbReference type="ARBA" id="ARBA00023242"/>
    </source>
</evidence>
<dbReference type="GO" id="GO:0005634">
    <property type="term" value="C:nucleus"/>
    <property type="evidence" value="ECO:0007669"/>
    <property type="project" value="UniProtKB-SubCell"/>
</dbReference>
<keyword evidence="4" id="KW-0234">DNA repair</keyword>